<name>A0A3N1HME5_9ACTN</name>
<gene>
    <name evidence="2" type="ORF">EDC03_1278</name>
</gene>
<dbReference type="SUPFAM" id="SSF53756">
    <property type="entry name" value="UDP-Glycosyltransferase/glycogen phosphorylase"/>
    <property type="match status" value="1"/>
</dbReference>
<dbReference type="InParanoid" id="A0A3N1HME5"/>
<proteinExistence type="predicted"/>
<dbReference type="Pfam" id="PF04230">
    <property type="entry name" value="PS_pyruv_trans"/>
    <property type="match status" value="1"/>
</dbReference>
<protein>
    <submittedName>
        <fullName evidence="2">Polysaccharide pyruvyl transferase WcaK-like protein</fullName>
    </submittedName>
</protein>
<sequence>MPLHPAALLRAARERAYAVWASPRLLHPADHLVAAAVRRRARRPGRPTGAVTRAHVLVCPPGDGNIGDQAMVEAFLGATDGPVVLLVREHGDVAVPAADRSRAEVVALPRLVYGGGVGHVRDAARLARLLGRARSVSVVGADLMDGGYGHRAAANLSLVAALARRAGLPSRVLGFSWNGRAHPGARAALGRAAARGTRLMLRDPLSADRARRDGLAGVEEVLDTVFMAADDLDPTAADALLGAPRPDDPPLVVVNVSGLVGARVDQHADHVAVVDHLRARGARVVLLPHVRRPGGDDVAEVRRLAAAFAADAQVLAVDELLRPAQVRALADRSDAVLTGRMHLAVMALSRGVPAVCLSTQGKVDGLMAAFRSPGASVEPRPGMAAELTRRLDDALAADGARRAELSGLAADAARMARRNVAGLDAA</sequence>
<dbReference type="GO" id="GO:0016740">
    <property type="term" value="F:transferase activity"/>
    <property type="evidence" value="ECO:0007669"/>
    <property type="project" value="UniProtKB-KW"/>
</dbReference>
<feature type="domain" description="Polysaccharide pyruvyl transferase" evidence="1">
    <location>
        <begin position="136"/>
        <end position="359"/>
    </location>
</feature>
<comment type="caution">
    <text evidence="2">The sequence shown here is derived from an EMBL/GenBank/DDBJ whole genome shotgun (WGS) entry which is preliminary data.</text>
</comment>
<dbReference type="EMBL" id="RJKN01000003">
    <property type="protein sequence ID" value="ROP43684.1"/>
    <property type="molecule type" value="Genomic_DNA"/>
</dbReference>
<dbReference type="PANTHER" id="PTHR36836:SF1">
    <property type="entry name" value="COLANIC ACID BIOSYNTHESIS PROTEIN WCAK"/>
    <property type="match status" value="1"/>
</dbReference>
<evidence type="ECO:0000259" key="1">
    <source>
        <dbReference type="Pfam" id="PF04230"/>
    </source>
</evidence>
<dbReference type="OrthoDB" id="9770347at2"/>
<reference evidence="2 3" key="1">
    <citation type="journal article" date="2015" name="Stand. Genomic Sci.">
        <title>Genomic Encyclopedia of Bacterial and Archaeal Type Strains, Phase III: the genomes of soil and plant-associated and newly described type strains.</title>
        <authorList>
            <person name="Whitman W.B."/>
            <person name="Woyke T."/>
            <person name="Klenk H.P."/>
            <person name="Zhou Y."/>
            <person name="Lilburn T.G."/>
            <person name="Beck B.J."/>
            <person name="De Vos P."/>
            <person name="Vandamme P."/>
            <person name="Eisen J.A."/>
            <person name="Garrity G."/>
            <person name="Hugenholtz P."/>
            <person name="Kyrpides N.C."/>
        </authorList>
    </citation>
    <scope>NUCLEOTIDE SEQUENCE [LARGE SCALE GENOMIC DNA]</scope>
    <source>
        <strain evidence="2 3">CECT 7306</strain>
    </source>
</reference>
<keyword evidence="2" id="KW-0808">Transferase</keyword>
<dbReference type="AlphaFoldDB" id="A0A3N1HME5"/>
<organism evidence="2 3">
    <name type="scientific">Pseudokineococcus lusitanus</name>
    <dbReference type="NCBI Taxonomy" id="763993"/>
    <lineage>
        <taxon>Bacteria</taxon>
        <taxon>Bacillati</taxon>
        <taxon>Actinomycetota</taxon>
        <taxon>Actinomycetes</taxon>
        <taxon>Kineosporiales</taxon>
        <taxon>Kineosporiaceae</taxon>
        <taxon>Pseudokineococcus</taxon>
    </lineage>
</organism>
<evidence type="ECO:0000313" key="2">
    <source>
        <dbReference type="EMBL" id="ROP43684.1"/>
    </source>
</evidence>
<keyword evidence="3" id="KW-1185">Reference proteome</keyword>
<dbReference type="Proteomes" id="UP000276232">
    <property type="component" value="Unassembled WGS sequence"/>
</dbReference>
<accession>A0A3N1HME5</accession>
<dbReference type="RefSeq" id="WP_123379400.1">
    <property type="nucleotide sequence ID" value="NZ_RJKN01000003.1"/>
</dbReference>
<evidence type="ECO:0000313" key="3">
    <source>
        <dbReference type="Proteomes" id="UP000276232"/>
    </source>
</evidence>
<dbReference type="PANTHER" id="PTHR36836">
    <property type="entry name" value="COLANIC ACID BIOSYNTHESIS PROTEIN WCAK"/>
    <property type="match status" value="1"/>
</dbReference>
<dbReference type="InterPro" id="IPR007345">
    <property type="entry name" value="Polysacch_pyruvyl_Trfase"/>
</dbReference>